<keyword evidence="1" id="KW-0472">Membrane</keyword>
<keyword evidence="3" id="KW-1185">Reference proteome</keyword>
<dbReference type="AlphaFoldDB" id="A0A4Q8B614"/>
<reference evidence="2 3" key="1">
    <citation type="submission" date="2019-02" db="EMBL/GenBank/DDBJ databases">
        <title>Sequencing the genomes of 1000 actinobacteria strains.</title>
        <authorList>
            <person name="Klenk H.-P."/>
        </authorList>
    </citation>
    <scope>NUCLEOTIDE SEQUENCE [LARGE SCALE GENOMIC DNA]</scope>
    <source>
        <strain evidence="2 3">DSM 45612</strain>
    </source>
</reference>
<name>A0A4Q8B614_9ACTN</name>
<feature type="transmembrane region" description="Helical" evidence="1">
    <location>
        <begin position="231"/>
        <end position="250"/>
    </location>
</feature>
<accession>A0A4Q8B614</accession>
<keyword evidence="1" id="KW-0812">Transmembrane</keyword>
<feature type="transmembrane region" description="Helical" evidence="1">
    <location>
        <begin position="199"/>
        <end position="225"/>
    </location>
</feature>
<keyword evidence="1" id="KW-1133">Transmembrane helix</keyword>
<dbReference type="EMBL" id="SHLD01000001">
    <property type="protein sequence ID" value="RZU73054.1"/>
    <property type="molecule type" value="Genomic_DNA"/>
</dbReference>
<evidence type="ECO:0000256" key="1">
    <source>
        <dbReference type="SAM" id="Phobius"/>
    </source>
</evidence>
<dbReference type="Proteomes" id="UP000294114">
    <property type="component" value="Unassembled WGS sequence"/>
</dbReference>
<comment type="caution">
    <text evidence="2">The sequence shown here is derived from an EMBL/GenBank/DDBJ whole genome shotgun (WGS) entry which is preliminary data.</text>
</comment>
<organism evidence="2 3">
    <name type="scientific">Micromonospora kangleipakensis</name>
    <dbReference type="NCBI Taxonomy" id="1077942"/>
    <lineage>
        <taxon>Bacteria</taxon>
        <taxon>Bacillati</taxon>
        <taxon>Actinomycetota</taxon>
        <taxon>Actinomycetes</taxon>
        <taxon>Micromonosporales</taxon>
        <taxon>Micromonosporaceae</taxon>
        <taxon>Micromonospora</taxon>
    </lineage>
</organism>
<proteinExistence type="predicted"/>
<feature type="transmembrane region" description="Helical" evidence="1">
    <location>
        <begin position="159"/>
        <end position="178"/>
    </location>
</feature>
<sequence>MSRRTKAPPRGWQFWRRAFWTRPALLVLYGMLAGALGLLALADVPDGIRDAVAMRRAVECPAWTARVEPDVDPPKGCLERIPVTVSGPWHSRGPGSDWHLMVEQDGEFVFFAETDVPTSGSRRLSDDAEAEALLWEGTPVAIELPAGDRVETEAWGHRGWLQTLFLGMFAVSGLPMLFQAARLKLRTANGWWSVRGEKVGLMVLSPLMGVACLLAIPSMLGLVPLMLGLRLQWVAVVALLSLGLAIYAVIRGAGAVRGRPDGEG</sequence>
<protein>
    <submittedName>
        <fullName evidence="2">Uncharacterized protein</fullName>
    </submittedName>
</protein>
<gene>
    <name evidence="2" type="ORF">EV384_1450</name>
</gene>
<evidence type="ECO:0000313" key="3">
    <source>
        <dbReference type="Proteomes" id="UP000294114"/>
    </source>
</evidence>
<evidence type="ECO:0000313" key="2">
    <source>
        <dbReference type="EMBL" id="RZU73054.1"/>
    </source>
</evidence>